<organism evidence="3 4">
    <name type="scientific">Aspergillus granulosus</name>
    <dbReference type="NCBI Taxonomy" id="176169"/>
    <lineage>
        <taxon>Eukaryota</taxon>
        <taxon>Fungi</taxon>
        <taxon>Dikarya</taxon>
        <taxon>Ascomycota</taxon>
        <taxon>Pezizomycotina</taxon>
        <taxon>Eurotiomycetes</taxon>
        <taxon>Eurotiomycetidae</taxon>
        <taxon>Eurotiales</taxon>
        <taxon>Aspergillaceae</taxon>
        <taxon>Aspergillus</taxon>
        <taxon>Aspergillus subgen. Nidulantes</taxon>
    </lineage>
</organism>
<keyword evidence="1" id="KW-0547">Nucleotide-binding</keyword>
<dbReference type="SUPFAM" id="SSF52540">
    <property type="entry name" value="P-loop containing nucleoside triphosphate hydrolases"/>
    <property type="match status" value="1"/>
</dbReference>
<evidence type="ECO:0000313" key="4">
    <source>
        <dbReference type="Proteomes" id="UP001610334"/>
    </source>
</evidence>
<dbReference type="SMART" id="SM00173">
    <property type="entry name" value="RAS"/>
    <property type="match status" value="1"/>
</dbReference>
<dbReference type="InterPro" id="IPR027417">
    <property type="entry name" value="P-loop_NTPase"/>
</dbReference>
<evidence type="ECO:0000256" key="1">
    <source>
        <dbReference type="ARBA" id="ARBA00022741"/>
    </source>
</evidence>
<dbReference type="Pfam" id="PF00071">
    <property type="entry name" value="Ras"/>
    <property type="match status" value="1"/>
</dbReference>
<dbReference type="Gene3D" id="3.40.50.300">
    <property type="entry name" value="P-loop containing nucleotide triphosphate hydrolases"/>
    <property type="match status" value="1"/>
</dbReference>
<evidence type="ECO:0000256" key="2">
    <source>
        <dbReference type="ARBA" id="ARBA00023134"/>
    </source>
</evidence>
<dbReference type="EMBL" id="JBFXLT010000033">
    <property type="protein sequence ID" value="KAL2814470.1"/>
    <property type="molecule type" value="Genomic_DNA"/>
</dbReference>
<reference evidence="3 4" key="1">
    <citation type="submission" date="2024-07" db="EMBL/GenBank/DDBJ databases">
        <title>Section-level genome sequencing and comparative genomics of Aspergillus sections Usti and Cavernicolus.</title>
        <authorList>
            <consortium name="Lawrence Berkeley National Laboratory"/>
            <person name="Nybo J.L."/>
            <person name="Vesth T.C."/>
            <person name="Theobald S."/>
            <person name="Frisvad J.C."/>
            <person name="Larsen T.O."/>
            <person name="Kjaerboelling I."/>
            <person name="Rothschild-Mancinelli K."/>
            <person name="Lyhne E.K."/>
            <person name="Kogle M.E."/>
            <person name="Barry K."/>
            <person name="Clum A."/>
            <person name="Na H."/>
            <person name="Ledsgaard L."/>
            <person name="Lin J."/>
            <person name="Lipzen A."/>
            <person name="Kuo A."/>
            <person name="Riley R."/>
            <person name="Mondo S."/>
            <person name="Labutti K."/>
            <person name="Haridas S."/>
            <person name="Pangalinan J."/>
            <person name="Salamov A.A."/>
            <person name="Simmons B.A."/>
            <person name="Magnuson J.K."/>
            <person name="Chen J."/>
            <person name="Drula E."/>
            <person name="Henrissat B."/>
            <person name="Wiebenga A."/>
            <person name="Lubbers R.J."/>
            <person name="Gomes A.C."/>
            <person name="Makela M.R."/>
            <person name="Stajich J."/>
            <person name="Grigoriev I.V."/>
            <person name="Mortensen U.H."/>
            <person name="De Vries R.P."/>
            <person name="Baker S.E."/>
            <person name="Andersen M.R."/>
        </authorList>
    </citation>
    <scope>NUCLEOTIDE SEQUENCE [LARGE SCALE GENOMIC DNA]</scope>
    <source>
        <strain evidence="3 4">CBS 588.65</strain>
    </source>
</reference>
<dbReference type="InterPro" id="IPR050227">
    <property type="entry name" value="Rab"/>
</dbReference>
<comment type="caution">
    <text evidence="3">The sequence shown here is derived from an EMBL/GenBank/DDBJ whole genome shotgun (WGS) entry which is preliminary data.</text>
</comment>
<sequence>MPPKTISRVVVIGDHGVGKTNLINQFINERIEDEEYKSTIGIELYRKPGFRLRRDHDSGQEDNREVKGKESPDTVNFEIIECRPSECVNTRRDWVYARMSVIVAMYSVTSILSLKRARSILAEARKKAFEGKVFLVGILADAQDQREVTREDGGALAREFGVDYSELSVRDAAAVEDLFQIIARFAPVKEERVVKEDTSMWGGLWKGFWS</sequence>
<accession>A0ABR4HGK7</accession>
<dbReference type="PRINTS" id="PR00449">
    <property type="entry name" value="RASTRNSFRMNG"/>
</dbReference>
<keyword evidence="4" id="KW-1185">Reference proteome</keyword>
<keyword evidence="3" id="KW-0378">Hydrolase</keyword>
<dbReference type="InterPro" id="IPR001806">
    <property type="entry name" value="Small_GTPase"/>
</dbReference>
<dbReference type="SMART" id="SM00175">
    <property type="entry name" value="RAB"/>
    <property type="match status" value="1"/>
</dbReference>
<name>A0ABR4HGK7_9EURO</name>
<dbReference type="GO" id="GO:0016787">
    <property type="term" value="F:hydrolase activity"/>
    <property type="evidence" value="ECO:0007669"/>
    <property type="project" value="UniProtKB-KW"/>
</dbReference>
<protein>
    <submittedName>
        <fullName evidence="3">P-loop containing nucleoside triphosphate hydrolase protein</fullName>
    </submittedName>
</protein>
<evidence type="ECO:0000313" key="3">
    <source>
        <dbReference type="EMBL" id="KAL2814470.1"/>
    </source>
</evidence>
<dbReference type="PROSITE" id="PS51421">
    <property type="entry name" value="RAS"/>
    <property type="match status" value="1"/>
</dbReference>
<dbReference type="PROSITE" id="PS51419">
    <property type="entry name" value="RAB"/>
    <property type="match status" value="1"/>
</dbReference>
<keyword evidence="2" id="KW-0342">GTP-binding</keyword>
<proteinExistence type="predicted"/>
<dbReference type="Proteomes" id="UP001610334">
    <property type="component" value="Unassembled WGS sequence"/>
</dbReference>
<gene>
    <name evidence="3" type="ORF">BJX63DRAFT_431369</name>
</gene>
<dbReference type="PANTHER" id="PTHR47977">
    <property type="entry name" value="RAS-RELATED PROTEIN RAB"/>
    <property type="match status" value="1"/>
</dbReference>